<dbReference type="Pfam" id="PF07719">
    <property type="entry name" value="TPR_2"/>
    <property type="match status" value="1"/>
</dbReference>
<dbReference type="InterPro" id="IPR019734">
    <property type="entry name" value="TPR_rpt"/>
</dbReference>
<evidence type="ECO:0000313" key="6">
    <source>
        <dbReference type="Proteomes" id="UP000186309"/>
    </source>
</evidence>
<proteinExistence type="predicted"/>
<feature type="region of interest" description="Disordered" evidence="4">
    <location>
        <begin position="1"/>
        <end position="25"/>
    </location>
</feature>
<sequence length="512" mass="56534">MAISASGSLVDADAPAQAGRKQSSRDAHAAAKAFLQTGDLRRAEDAYCSILVRDPEDAQAWYLLAWVCQSSKRLDEAVDHYRQSLRFDSDNPPAWNNLAAALQQLDQPEEAERCCREALRIEPAYADAHNNLGNTLHNRGRYSEALACYERALELEPNRDDIHHNLGNTHRAEGRLAESLACYESALRLSPEHARVNFSRAMLYLQSGDLRRGFAEVRWQYKCEGAIEPFFSGPCWDGSPLDGRTILLHDHQGMGDMLQFIRYAPKVAARGGRVVVACSRPLARILKTCSGVADTFFRFNETPAYDSQRVLMSLPDLFGTTLDTIPATVPYLAADPADVARRGEELGGDSGFKIGIAWQGNPGHNKDRERSFPLDLYEGLSRVPGVRLYSLQKGVGAEQLGGLNGRFDVTDLGSGTSDFLDTAALIANLDLVIAPDTALAHLAGALGAPVWVALPYAPDWRWMLGREDSPWYPSMRLFRQPKWGDWSTVFERMREAASERPAAAWPSSGRGA</sequence>
<evidence type="ECO:0000256" key="4">
    <source>
        <dbReference type="SAM" id="MobiDB-lite"/>
    </source>
</evidence>
<dbReference type="Gene3D" id="3.40.50.2000">
    <property type="entry name" value="Glycogen Phosphorylase B"/>
    <property type="match status" value="1"/>
</dbReference>
<name>A0A1U7CPL0_9BACT</name>
<dbReference type="EMBL" id="CP019082">
    <property type="protein sequence ID" value="APW60849.1"/>
    <property type="molecule type" value="Genomic_DNA"/>
</dbReference>
<dbReference type="Pfam" id="PF00515">
    <property type="entry name" value="TPR_1"/>
    <property type="match status" value="2"/>
</dbReference>
<keyword evidence="2 3" id="KW-0802">TPR repeat</keyword>
<protein>
    <submittedName>
        <fullName evidence="5">TPR repeat-containing protein YrrB</fullName>
    </submittedName>
</protein>
<organism evidence="5 6">
    <name type="scientific">Paludisphaera borealis</name>
    <dbReference type="NCBI Taxonomy" id="1387353"/>
    <lineage>
        <taxon>Bacteria</taxon>
        <taxon>Pseudomonadati</taxon>
        <taxon>Planctomycetota</taxon>
        <taxon>Planctomycetia</taxon>
        <taxon>Isosphaerales</taxon>
        <taxon>Isosphaeraceae</taxon>
        <taxon>Paludisphaera</taxon>
    </lineage>
</organism>
<dbReference type="OrthoDB" id="9778733at2"/>
<accession>A0A1U7CPL0</accession>
<dbReference type="Pfam" id="PF01075">
    <property type="entry name" value="Glyco_transf_9"/>
    <property type="match status" value="1"/>
</dbReference>
<reference evidence="6" key="1">
    <citation type="submission" date="2016-12" db="EMBL/GenBank/DDBJ databases">
        <title>Comparative genomics of four Isosphaeraceae planctomycetes: a common pool of plasmids and glycoside hydrolase genes.</title>
        <authorList>
            <person name="Ivanova A."/>
        </authorList>
    </citation>
    <scope>NUCLEOTIDE SEQUENCE [LARGE SCALE GENOMIC DNA]</scope>
    <source>
        <strain evidence="6">PX4</strain>
    </source>
</reference>
<gene>
    <name evidence="5" type="primary">yrrB_1</name>
    <name evidence="5" type="ORF">BSF38_02341</name>
</gene>
<keyword evidence="6" id="KW-1185">Reference proteome</keyword>
<evidence type="ECO:0000256" key="2">
    <source>
        <dbReference type="ARBA" id="ARBA00022803"/>
    </source>
</evidence>
<dbReference type="AlphaFoldDB" id="A0A1U7CPL0"/>
<feature type="repeat" description="TPR" evidence="3">
    <location>
        <begin position="92"/>
        <end position="125"/>
    </location>
</feature>
<dbReference type="RefSeq" id="WP_083712883.1">
    <property type="nucleotide sequence ID" value="NZ_CP019082.1"/>
</dbReference>
<dbReference type="PROSITE" id="PS50293">
    <property type="entry name" value="TPR_REGION"/>
    <property type="match status" value="1"/>
</dbReference>
<dbReference type="STRING" id="1387353.BSF38_02341"/>
<evidence type="ECO:0000256" key="3">
    <source>
        <dbReference type="PROSITE-ProRule" id="PRU00339"/>
    </source>
</evidence>
<evidence type="ECO:0000256" key="1">
    <source>
        <dbReference type="ARBA" id="ARBA00022737"/>
    </source>
</evidence>
<dbReference type="SUPFAM" id="SSF48452">
    <property type="entry name" value="TPR-like"/>
    <property type="match status" value="1"/>
</dbReference>
<dbReference type="KEGG" id="pbor:BSF38_02341"/>
<dbReference type="InterPro" id="IPR013105">
    <property type="entry name" value="TPR_2"/>
</dbReference>
<dbReference type="SUPFAM" id="SSF53756">
    <property type="entry name" value="UDP-Glycosyltransferase/glycogen phosphorylase"/>
    <property type="match status" value="1"/>
</dbReference>
<dbReference type="Proteomes" id="UP000186309">
    <property type="component" value="Chromosome"/>
</dbReference>
<dbReference type="PANTHER" id="PTHR44943:SF4">
    <property type="entry name" value="TPR REPEAT-CONTAINING PROTEIN MJ0798"/>
    <property type="match status" value="1"/>
</dbReference>
<feature type="repeat" description="TPR" evidence="3">
    <location>
        <begin position="58"/>
        <end position="91"/>
    </location>
</feature>
<dbReference type="InterPro" id="IPR051685">
    <property type="entry name" value="Ycf3/AcsC/BcsC/TPR_MFPF"/>
</dbReference>
<dbReference type="PROSITE" id="PS50005">
    <property type="entry name" value="TPR"/>
    <property type="match status" value="4"/>
</dbReference>
<dbReference type="InterPro" id="IPR011990">
    <property type="entry name" value="TPR-like_helical_dom_sf"/>
</dbReference>
<dbReference type="InterPro" id="IPR002201">
    <property type="entry name" value="Glyco_trans_9"/>
</dbReference>
<feature type="repeat" description="TPR" evidence="3">
    <location>
        <begin position="126"/>
        <end position="159"/>
    </location>
</feature>
<dbReference type="SMART" id="SM00028">
    <property type="entry name" value="TPR"/>
    <property type="match status" value="5"/>
</dbReference>
<evidence type="ECO:0000313" key="5">
    <source>
        <dbReference type="EMBL" id="APW60849.1"/>
    </source>
</evidence>
<dbReference type="Pfam" id="PF13432">
    <property type="entry name" value="TPR_16"/>
    <property type="match status" value="1"/>
</dbReference>
<dbReference type="PANTHER" id="PTHR44943">
    <property type="entry name" value="CELLULOSE SYNTHASE OPERON PROTEIN C"/>
    <property type="match status" value="1"/>
</dbReference>
<keyword evidence="1" id="KW-0677">Repeat</keyword>
<feature type="repeat" description="TPR" evidence="3">
    <location>
        <begin position="160"/>
        <end position="193"/>
    </location>
</feature>
<dbReference type="Gene3D" id="1.25.40.10">
    <property type="entry name" value="Tetratricopeptide repeat domain"/>
    <property type="match status" value="2"/>
</dbReference>
<dbReference type="GO" id="GO:0016757">
    <property type="term" value="F:glycosyltransferase activity"/>
    <property type="evidence" value="ECO:0007669"/>
    <property type="project" value="InterPro"/>
</dbReference>